<dbReference type="PANTHER" id="PTHR20958:SF6">
    <property type="entry name" value="GLYCINE N-ACYLTRANSFERASE-LIKE PROTEIN"/>
    <property type="match status" value="1"/>
</dbReference>
<reference evidence="2" key="1">
    <citation type="journal article" date="2023" name="IMA Fungus">
        <title>Comparative genomic study of the Penicillium genus elucidates a diverse pangenome and 15 lateral gene transfer events.</title>
        <authorList>
            <person name="Petersen C."/>
            <person name="Sorensen T."/>
            <person name="Nielsen M.R."/>
            <person name="Sondergaard T.E."/>
            <person name="Sorensen J.L."/>
            <person name="Fitzpatrick D.A."/>
            <person name="Frisvad J.C."/>
            <person name="Nielsen K.L."/>
        </authorList>
    </citation>
    <scope>NUCLEOTIDE SEQUENCE</scope>
    <source>
        <strain evidence="2">IBT 17514</strain>
    </source>
</reference>
<evidence type="ECO:0000256" key="1">
    <source>
        <dbReference type="SAM" id="MobiDB-lite"/>
    </source>
</evidence>
<evidence type="ECO:0000313" key="3">
    <source>
        <dbReference type="Proteomes" id="UP001215712"/>
    </source>
</evidence>
<name>A0AAD6HUT8_9EURO</name>
<dbReference type="AlphaFoldDB" id="A0AAD6HUT8"/>
<evidence type="ECO:0000313" key="2">
    <source>
        <dbReference type="EMBL" id="KAJ5738403.1"/>
    </source>
</evidence>
<gene>
    <name evidence="2" type="ORF">N7493_001558</name>
</gene>
<accession>A0AAD6HUT8</accession>
<sequence>MVQIYEHDDQAQTLFPILSSHLPYSISLLRRIQHGIAHPTPTAKILATFPSSAPPKTPWLAARVDLFRGRETQIILYSSLEAEHTSIQPIGPPAPAPLTGGPDPCPSSTPSTSDEEKETYSVATLTASPEQLNLVREQLLALLAYTKTNLLPEYLDSLPNRGEKSDEAKNDEAKASNGVPLIPAPDPKAFLIGTMHTGLYTLLLRDGVFPAPSENENEDASILLPGLKVHRFDNPPYFKIFFPRKSFSMKDGEEIPLPEGYRFHDRQGRIGVLDSHLDLVQSRTHIPRSRAQLSIMPGVAIYHDDPEKDTESGDEMPIAWAFLGLDGPVATLHVEPEHRGKGLALSLTKETMRRGMDLNGVFGVKRLEFADEKLGEELGSWVHTEVAQYNKASRRVMQKVGGEILTTVMWTVVELL</sequence>
<proteinExistence type="predicted"/>
<dbReference type="PANTHER" id="PTHR20958">
    <property type="entry name" value="GLYCINE N-ACYLTRANSFERASE-LIKE PROTEIN"/>
    <property type="match status" value="1"/>
</dbReference>
<organism evidence="2 3">
    <name type="scientific">Penicillium malachiteum</name>
    <dbReference type="NCBI Taxonomy" id="1324776"/>
    <lineage>
        <taxon>Eukaryota</taxon>
        <taxon>Fungi</taxon>
        <taxon>Dikarya</taxon>
        <taxon>Ascomycota</taxon>
        <taxon>Pezizomycotina</taxon>
        <taxon>Eurotiomycetes</taxon>
        <taxon>Eurotiomycetidae</taxon>
        <taxon>Eurotiales</taxon>
        <taxon>Aspergillaceae</taxon>
        <taxon>Penicillium</taxon>
    </lineage>
</organism>
<reference evidence="2" key="2">
    <citation type="submission" date="2023-01" db="EMBL/GenBank/DDBJ databases">
        <authorList>
            <person name="Petersen C."/>
        </authorList>
    </citation>
    <scope>NUCLEOTIDE SEQUENCE</scope>
    <source>
        <strain evidence="2">IBT 17514</strain>
    </source>
</reference>
<feature type="compositionally biased region" description="Low complexity" evidence="1">
    <location>
        <begin position="97"/>
        <end position="112"/>
    </location>
</feature>
<dbReference type="EMBL" id="JAQJAN010000002">
    <property type="protein sequence ID" value="KAJ5738403.1"/>
    <property type="molecule type" value="Genomic_DNA"/>
</dbReference>
<dbReference type="InterPro" id="IPR053225">
    <property type="entry name" value="Acyl-CoA_N-acyltransferase"/>
</dbReference>
<dbReference type="Proteomes" id="UP001215712">
    <property type="component" value="Unassembled WGS sequence"/>
</dbReference>
<keyword evidence="3" id="KW-1185">Reference proteome</keyword>
<dbReference type="SUPFAM" id="SSF55729">
    <property type="entry name" value="Acyl-CoA N-acyltransferases (Nat)"/>
    <property type="match status" value="1"/>
</dbReference>
<feature type="compositionally biased region" description="Basic and acidic residues" evidence="1">
    <location>
        <begin position="161"/>
        <end position="174"/>
    </location>
</feature>
<dbReference type="InterPro" id="IPR016181">
    <property type="entry name" value="Acyl_CoA_acyltransferase"/>
</dbReference>
<dbReference type="Gene3D" id="3.40.630.30">
    <property type="match status" value="1"/>
</dbReference>
<protein>
    <submittedName>
        <fullName evidence="2">Acyl-CoA N-acyltransferase</fullName>
    </submittedName>
</protein>
<feature type="region of interest" description="Disordered" evidence="1">
    <location>
        <begin position="156"/>
        <end position="180"/>
    </location>
</feature>
<feature type="region of interest" description="Disordered" evidence="1">
    <location>
        <begin position="86"/>
        <end position="118"/>
    </location>
</feature>
<comment type="caution">
    <text evidence="2">The sequence shown here is derived from an EMBL/GenBank/DDBJ whole genome shotgun (WGS) entry which is preliminary data.</text>
</comment>